<proteinExistence type="predicted"/>
<evidence type="ECO:0000259" key="2">
    <source>
        <dbReference type="Pfam" id="PF02272"/>
    </source>
</evidence>
<dbReference type="InterPro" id="IPR001667">
    <property type="entry name" value="DDH_dom"/>
</dbReference>
<organism evidence="3">
    <name type="scientific">marine metagenome</name>
    <dbReference type="NCBI Taxonomy" id="408172"/>
    <lineage>
        <taxon>unclassified sequences</taxon>
        <taxon>metagenomes</taxon>
        <taxon>ecological metagenomes</taxon>
    </lineage>
</organism>
<dbReference type="GO" id="GO:0003676">
    <property type="term" value="F:nucleic acid binding"/>
    <property type="evidence" value="ECO:0007669"/>
    <property type="project" value="InterPro"/>
</dbReference>
<dbReference type="InterPro" id="IPR038763">
    <property type="entry name" value="DHH_sf"/>
</dbReference>
<sequence length="335" mass="37775">MEIDYQKIEHIISGKKKIFISTHINPDGDSLGSAFSMYYYLKQLGKDCRIINDSNVPQVYSFLNNNNIFEQVNDDNTAFIKSADLGIILDIGDFYRLGKVANIVENTKIETINIDHHPLTENDFFTHNFINLNASSVGEILYSYLFNIDKTIINKEIMLGIYTAVLTDTGSFRFSNTNQLSHEIAVNAIEMGINVSEIYQNIYENSSVSRTKLLGNVIQKLNFDCDGELVWFLLNNDMVKEVNGTNQDFDGFSDFFRGIKGVEISLMLYDLKGKVRLSFRSKGKYKVNEVAKKMGGGGHPFAAAALVDGNFSDVKSKVLDLLSRYINSHNENNIS</sequence>
<accession>A0A381NMU7</accession>
<evidence type="ECO:0000313" key="3">
    <source>
        <dbReference type="EMBL" id="SUZ55669.1"/>
    </source>
</evidence>
<dbReference type="Pfam" id="PF01368">
    <property type="entry name" value="DHH"/>
    <property type="match status" value="1"/>
</dbReference>
<dbReference type="Gene3D" id="3.90.1640.10">
    <property type="entry name" value="inorganic pyrophosphatase (n-terminal core)"/>
    <property type="match status" value="1"/>
</dbReference>
<gene>
    <name evidence="3" type="ORF">METZ01_LOCUS8523</name>
</gene>
<dbReference type="Gene3D" id="3.10.310.30">
    <property type="match status" value="1"/>
</dbReference>
<dbReference type="InterPro" id="IPR003156">
    <property type="entry name" value="DHHA1_dom"/>
</dbReference>
<reference evidence="3" key="1">
    <citation type="submission" date="2018-05" db="EMBL/GenBank/DDBJ databases">
        <authorList>
            <person name="Lanie J.A."/>
            <person name="Ng W.-L."/>
            <person name="Kazmierczak K.M."/>
            <person name="Andrzejewski T.M."/>
            <person name="Davidsen T.M."/>
            <person name="Wayne K.J."/>
            <person name="Tettelin H."/>
            <person name="Glass J.I."/>
            <person name="Rusch D."/>
            <person name="Podicherti R."/>
            <person name="Tsui H.-C.T."/>
            <person name="Winkler M.E."/>
        </authorList>
    </citation>
    <scope>NUCLEOTIDE SEQUENCE</scope>
</reference>
<dbReference type="AlphaFoldDB" id="A0A381NMU7"/>
<evidence type="ECO:0000259" key="1">
    <source>
        <dbReference type="Pfam" id="PF01368"/>
    </source>
</evidence>
<feature type="domain" description="DDH" evidence="1">
    <location>
        <begin position="17"/>
        <end position="163"/>
    </location>
</feature>
<dbReference type="InterPro" id="IPR051319">
    <property type="entry name" value="Oligoribo/pAp-PDE_c-di-AMP_PDE"/>
</dbReference>
<dbReference type="PANTHER" id="PTHR47618">
    <property type="entry name" value="BIFUNCTIONAL OLIGORIBONUCLEASE AND PAP PHOSPHATASE NRNA"/>
    <property type="match status" value="1"/>
</dbReference>
<protein>
    <recommendedName>
        <fullName evidence="4">DHHA1 domain-containing protein</fullName>
    </recommendedName>
</protein>
<dbReference type="SUPFAM" id="SSF64182">
    <property type="entry name" value="DHH phosphoesterases"/>
    <property type="match status" value="1"/>
</dbReference>
<dbReference type="PANTHER" id="PTHR47618:SF1">
    <property type="entry name" value="BIFUNCTIONAL OLIGORIBONUCLEASE AND PAP PHOSPHATASE NRNA"/>
    <property type="match status" value="1"/>
</dbReference>
<name>A0A381NMU7_9ZZZZ</name>
<evidence type="ECO:0008006" key="4">
    <source>
        <dbReference type="Google" id="ProtNLM"/>
    </source>
</evidence>
<feature type="domain" description="DHHA1" evidence="2">
    <location>
        <begin position="243"/>
        <end position="326"/>
    </location>
</feature>
<dbReference type="EMBL" id="UINC01000455">
    <property type="protein sequence ID" value="SUZ55669.1"/>
    <property type="molecule type" value="Genomic_DNA"/>
</dbReference>
<dbReference type="Pfam" id="PF02272">
    <property type="entry name" value="DHHA1"/>
    <property type="match status" value="1"/>
</dbReference>